<dbReference type="OrthoDB" id="9761147at2"/>
<reference evidence="2 3" key="1">
    <citation type="submission" date="2017-01" db="EMBL/GenBank/DDBJ databases">
        <authorList>
            <person name="Mah S.A."/>
            <person name="Swanson W.J."/>
            <person name="Moy G.W."/>
            <person name="Vacquier V.D."/>
        </authorList>
    </citation>
    <scope>NUCLEOTIDE SEQUENCE [LARGE SCALE GENOMIC DNA]</scope>
    <source>
        <strain evidence="2 3">DCY110</strain>
    </source>
</reference>
<dbReference type="AlphaFoldDB" id="A0A1P8JXA5"/>
<dbReference type="Pfam" id="PF12705">
    <property type="entry name" value="PDDEXK_1"/>
    <property type="match status" value="1"/>
</dbReference>
<dbReference type="STRING" id="1842727.RD110_15305"/>
<feature type="domain" description="PD-(D/E)XK endonuclease-like" evidence="1">
    <location>
        <begin position="602"/>
        <end position="855"/>
    </location>
</feature>
<accession>A0A1P8JXA5</accession>
<keyword evidence="3" id="KW-1185">Reference proteome</keyword>
<gene>
    <name evidence="2" type="ORF">RD110_15305</name>
</gene>
<dbReference type="KEGG" id="rhy:RD110_15305"/>
<proteinExistence type="predicted"/>
<organism evidence="2 3">
    <name type="scientific">Rhodoferax koreensis</name>
    <dbReference type="NCBI Taxonomy" id="1842727"/>
    <lineage>
        <taxon>Bacteria</taxon>
        <taxon>Pseudomonadati</taxon>
        <taxon>Pseudomonadota</taxon>
        <taxon>Betaproteobacteria</taxon>
        <taxon>Burkholderiales</taxon>
        <taxon>Comamonadaceae</taxon>
        <taxon>Rhodoferax</taxon>
    </lineage>
</organism>
<protein>
    <submittedName>
        <fullName evidence="2">Exonuclease</fullName>
    </submittedName>
</protein>
<dbReference type="GO" id="GO:0004527">
    <property type="term" value="F:exonuclease activity"/>
    <property type="evidence" value="ECO:0007669"/>
    <property type="project" value="UniProtKB-KW"/>
</dbReference>
<evidence type="ECO:0000259" key="1">
    <source>
        <dbReference type="Pfam" id="PF12705"/>
    </source>
</evidence>
<dbReference type="Proteomes" id="UP000186609">
    <property type="component" value="Chromosome"/>
</dbReference>
<evidence type="ECO:0000313" key="3">
    <source>
        <dbReference type="Proteomes" id="UP000186609"/>
    </source>
</evidence>
<dbReference type="RefSeq" id="WP_076200271.1">
    <property type="nucleotide sequence ID" value="NZ_CP019236.1"/>
</dbReference>
<keyword evidence="2" id="KW-0269">Exonuclease</keyword>
<dbReference type="Gene3D" id="3.90.320.10">
    <property type="match status" value="1"/>
</dbReference>
<sequence length="860" mass="92094">MPLSASHPVDRLWREPATGWLARIAAEIDARGAHAARSVVLLPYAQLMPLAQRLWAEVHPDGFAPRFETTQNWARGLGGTALGAIDLRGDAALDGLQAPALLDAAGLGAQRDALAGRLVEAAHQLAPLAAAVAPADRAAWAVSARAALATGMDSPVLAWEAAVARIALEWAAISAYTTDVLWSPGLAASLECVVVLQGFQADGLVTALAASWGDKAAVLPWQPELETADDLPPAIHAAIHAALDAEDEAQRAAACVLRHVEAGRIPVGLAAIDRLLTRRVRAMLAAHHVAIRDETGWKLSTTRAAGHLMSALRASRWDASSDAVLNWLKNAPAFAPSVVRVLEKKLRQAAATDWSGWSASAVFDREALAERVAECVNLANTLRAGLQRARPLAAWLAALRDVLQQSGQWTLLEADAAGEKLLAALRLVPGAEHELAGLPQAARRLLAFEFGAWVDTALESASFVPDYPLHEQVVITPLSQLLARPFAALVLPGCDEIRLAASPEPPGAWTAAQRAALGLPSRDAIAASQLAAWQDALRMPMVDVLWRQSDASGETLLPSPLVQAIQPGANAVAAVDPRMARTVVATPTLRPLPVGQALPVTHLSASAYEDLRRCPYRFFALRQLGLKEPEELEGEVDKRDFGNWLHAVLKTFHEGLKQAPEPEHAARLALIDAAAAATTRDMRLSEEEFLPFAAAWPRVRDGYLAWLLQHEAAGGRFEEAESQRELPLGALTLIGTIDRVDQLPAGEDGEAAVMVIDYKTENQTRTQSRIKQPLEDTQLAFYAALLPHDTLRAAYLNVGEKDGSKSFEQTAVVAARDALVHGIITDMERIAEGAVLAALGEGAACEFCAARGLCRKDFWS</sequence>
<dbReference type="SUPFAM" id="SSF52540">
    <property type="entry name" value="P-loop containing nucleoside triphosphate hydrolases"/>
    <property type="match status" value="1"/>
</dbReference>
<name>A0A1P8JXA5_9BURK</name>
<dbReference type="InterPro" id="IPR038726">
    <property type="entry name" value="PDDEXK_AddAB-type"/>
</dbReference>
<dbReference type="InterPro" id="IPR027417">
    <property type="entry name" value="P-loop_NTPase"/>
</dbReference>
<dbReference type="InterPro" id="IPR011604">
    <property type="entry name" value="PDDEXK-like_dom_sf"/>
</dbReference>
<keyword evidence="2" id="KW-0540">Nuclease</keyword>
<evidence type="ECO:0000313" key="2">
    <source>
        <dbReference type="EMBL" id="APW38392.1"/>
    </source>
</evidence>
<dbReference type="EMBL" id="CP019236">
    <property type="protein sequence ID" value="APW38392.1"/>
    <property type="molecule type" value="Genomic_DNA"/>
</dbReference>
<keyword evidence="2" id="KW-0378">Hydrolase</keyword>